<keyword evidence="1" id="KW-0479">Metal-binding</keyword>
<name>A0A8S1QTA7_9CILI</name>
<dbReference type="EMBL" id="CAJJDN010000115">
    <property type="protein sequence ID" value="CAD8117867.1"/>
    <property type="molecule type" value="Genomic_DNA"/>
</dbReference>
<comment type="caution">
    <text evidence="4">The sequence shown here is derived from an EMBL/GenBank/DDBJ whole genome shotgun (WGS) entry which is preliminary data.</text>
</comment>
<evidence type="ECO:0000313" key="4">
    <source>
        <dbReference type="EMBL" id="CAD8117867.1"/>
    </source>
</evidence>
<keyword evidence="2" id="KW-0863">Zinc-finger</keyword>
<keyword evidence="3" id="KW-0862">Zinc</keyword>
<dbReference type="OrthoDB" id="304283at2759"/>
<evidence type="ECO:0000256" key="1">
    <source>
        <dbReference type="ARBA" id="ARBA00022723"/>
    </source>
</evidence>
<dbReference type="InterPro" id="IPR017907">
    <property type="entry name" value="Znf_RING_CS"/>
</dbReference>
<organism evidence="4 5">
    <name type="scientific">Paramecium sonneborni</name>
    <dbReference type="NCBI Taxonomy" id="65129"/>
    <lineage>
        <taxon>Eukaryota</taxon>
        <taxon>Sar</taxon>
        <taxon>Alveolata</taxon>
        <taxon>Ciliophora</taxon>
        <taxon>Intramacronucleata</taxon>
        <taxon>Oligohymenophorea</taxon>
        <taxon>Peniculida</taxon>
        <taxon>Parameciidae</taxon>
        <taxon>Paramecium</taxon>
    </lineage>
</organism>
<evidence type="ECO:0000256" key="2">
    <source>
        <dbReference type="ARBA" id="ARBA00022771"/>
    </source>
</evidence>
<keyword evidence="5" id="KW-1185">Reference proteome</keyword>
<evidence type="ECO:0000313" key="5">
    <source>
        <dbReference type="Proteomes" id="UP000692954"/>
    </source>
</evidence>
<protein>
    <recommendedName>
        <fullName evidence="6">RING-type domain-containing protein</fullName>
    </recommendedName>
</protein>
<evidence type="ECO:0008006" key="6">
    <source>
        <dbReference type="Google" id="ProtNLM"/>
    </source>
</evidence>
<sequence>MNQTSYRKLCDICQYSQEHTYQNPICKHSYCFTCVQKQTNLKACFIQKCNAQIYKNEITSFFEGDYKPKQEDQKSNIQNNSNFNLQSSSRTSNIYKSKQYVTTNESTYDFKQQQTKNMRIELTDTQNYCAVCLFHIRDDFLQAQIQVNKNYPILDCQYHTICVYCFSKFRASQKSKQYYCEICSRLNK</sequence>
<dbReference type="GO" id="GO:0008270">
    <property type="term" value="F:zinc ion binding"/>
    <property type="evidence" value="ECO:0007669"/>
    <property type="project" value="UniProtKB-KW"/>
</dbReference>
<evidence type="ECO:0000256" key="3">
    <source>
        <dbReference type="ARBA" id="ARBA00022833"/>
    </source>
</evidence>
<dbReference type="AlphaFoldDB" id="A0A8S1QTA7"/>
<proteinExistence type="predicted"/>
<accession>A0A8S1QTA7</accession>
<gene>
    <name evidence="4" type="ORF">PSON_ATCC_30995.1.T1150075</name>
</gene>
<reference evidence="4" key="1">
    <citation type="submission" date="2021-01" db="EMBL/GenBank/DDBJ databases">
        <authorList>
            <consortium name="Genoscope - CEA"/>
            <person name="William W."/>
        </authorList>
    </citation>
    <scope>NUCLEOTIDE SEQUENCE</scope>
</reference>
<dbReference type="PROSITE" id="PS00518">
    <property type="entry name" value="ZF_RING_1"/>
    <property type="match status" value="1"/>
</dbReference>
<dbReference type="Proteomes" id="UP000692954">
    <property type="component" value="Unassembled WGS sequence"/>
</dbReference>